<dbReference type="InterPro" id="IPR050523">
    <property type="entry name" value="AKR_Detox_Biosynth"/>
</dbReference>
<dbReference type="InterPro" id="IPR036812">
    <property type="entry name" value="NAD(P)_OxRdtase_dom_sf"/>
</dbReference>
<keyword evidence="4" id="KW-1185">Reference proteome</keyword>
<evidence type="ECO:0000256" key="1">
    <source>
        <dbReference type="ARBA" id="ARBA00023002"/>
    </source>
</evidence>
<evidence type="ECO:0000313" key="3">
    <source>
        <dbReference type="EMBL" id="MDH6503814.1"/>
    </source>
</evidence>
<protein>
    <submittedName>
        <fullName evidence="3">Aryl-alcohol dehydrogenase-like predicted oxidoreductase</fullName>
    </submittedName>
</protein>
<comment type="caution">
    <text evidence="3">The sequence shown here is derived from an EMBL/GenBank/DDBJ whole genome shotgun (WGS) entry which is preliminary data.</text>
</comment>
<dbReference type="GO" id="GO:0016491">
    <property type="term" value="F:oxidoreductase activity"/>
    <property type="evidence" value="ECO:0007669"/>
    <property type="project" value="UniProtKB-KW"/>
</dbReference>
<dbReference type="Gene3D" id="3.20.20.100">
    <property type="entry name" value="NADP-dependent oxidoreductase domain"/>
    <property type="match status" value="1"/>
</dbReference>
<gene>
    <name evidence="3" type="ORF">M2127_001118</name>
</gene>
<dbReference type="Pfam" id="PF00248">
    <property type="entry name" value="Aldo_ket_red"/>
    <property type="match status" value="1"/>
</dbReference>
<keyword evidence="1" id="KW-0560">Oxidoreductase</keyword>
<dbReference type="FunFam" id="3.20.20.100:FF:000004">
    <property type="entry name" value="Oxidoreductase, aldo/keto reductase"/>
    <property type="match status" value="1"/>
</dbReference>
<dbReference type="RefSeq" id="WP_076023961.1">
    <property type="nucleotide sequence ID" value="NZ_JARXVX010000002.1"/>
</dbReference>
<feature type="domain" description="NADP-dependent oxidoreductase" evidence="2">
    <location>
        <begin position="15"/>
        <end position="319"/>
    </location>
</feature>
<dbReference type="InterPro" id="IPR023210">
    <property type="entry name" value="NADP_OxRdtase_dom"/>
</dbReference>
<dbReference type="EMBL" id="JARXYA010000005">
    <property type="protein sequence ID" value="MDH6503814.1"/>
    <property type="molecule type" value="Genomic_DNA"/>
</dbReference>
<dbReference type="SUPFAM" id="SSF51430">
    <property type="entry name" value="NAD(P)-linked oxidoreductase"/>
    <property type="match status" value="1"/>
</dbReference>
<dbReference type="Proteomes" id="UP001161160">
    <property type="component" value="Unassembled WGS sequence"/>
</dbReference>
<dbReference type="PANTHER" id="PTHR43364">
    <property type="entry name" value="NADH-SPECIFIC METHYLGLYOXAL REDUCTASE-RELATED"/>
    <property type="match status" value="1"/>
</dbReference>
<organism evidence="3 4">
    <name type="scientific">Polynucleobacter sphagniphilus</name>
    <dbReference type="NCBI Taxonomy" id="1743169"/>
    <lineage>
        <taxon>Bacteria</taxon>
        <taxon>Pseudomonadati</taxon>
        <taxon>Pseudomonadota</taxon>
        <taxon>Betaproteobacteria</taxon>
        <taxon>Burkholderiales</taxon>
        <taxon>Burkholderiaceae</taxon>
        <taxon>Polynucleobacter</taxon>
    </lineage>
</organism>
<dbReference type="AlphaFoldDB" id="A0AA43S4T0"/>
<name>A0AA43S4T0_9BURK</name>
<dbReference type="CDD" id="cd19091">
    <property type="entry name" value="AKR_PsAKR"/>
    <property type="match status" value="1"/>
</dbReference>
<dbReference type="GeneID" id="83596010"/>
<dbReference type="GO" id="GO:0005829">
    <property type="term" value="C:cytosol"/>
    <property type="evidence" value="ECO:0007669"/>
    <property type="project" value="TreeGrafter"/>
</dbReference>
<accession>A0AA43S4T0</accession>
<proteinExistence type="predicted"/>
<dbReference type="PANTHER" id="PTHR43364:SF18">
    <property type="entry name" value="OXIDOREDUCTASE"/>
    <property type="match status" value="1"/>
</dbReference>
<reference evidence="3" key="1">
    <citation type="submission" date="2023-04" db="EMBL/GenBank/DDBJ databases">
        <title>Genome Encyclopedia of Bacteria and Archaea VI: Functional Genomics of Type Strains.</title>
        <authorList>
            <person name="Whitman W."/>
        </authorList>
    </citation>
    <scope>NUCLEOTIDE SEQUENCE</scope>
    <source>
        <strain evidence="3">Enz.4-51</strain>
    </source>
</reference>
<sequence>MKYRLLGNTGLYVSELCLGTMTFGAQGFWEVMGGLQQKAVNELIKTSFDSGINFIDTANVYSLGQSESLLGQAIKDCGLPRDQLVIATKSTGIMDETPNGRGQSRFHIFNEVDASLKRLQLDHIDLYQVHGFDPLTPFEESLSALNDLVKMGKIRYIGLCNMAAWQIMKAIGISRQKGYAEFTSVQSYYSIAGRDLEREIFPLVQDQKLGLMVWSPLAGGYLSGKFSRDTANPDGARRSSFDFPPINKDRAFICIDAMTPIAKAHGVSVAQVALAFILSKKAVSTIIIGARKLEQLKDNIAASKLVLTEDELKILDEVSALNPEYPGWMLTFQGQYRATPPIKD</sequence>
<evidence type="ECO:0000313" key="4">
    <source>
        <dbReference type="Proteomes" id="UP001161160"/>
    </source>
</evidence>
<evidence type="ECO:0000259" key="2">
    <source>
        <dbReference type="Pfam" id="PF00248"/>
    </source>
</evidence>